<organism evidence="6 7">
    <name type="scientific">Brevibacillus fluminis</name>
    <dbReference type="NCBI Taxonomy" id="511487"/>
    <lineage>
        <taxon>Bacteria</taxon>
        <taxon>Bacillati</taxon>
        <taxon>Bacillota</taxon>
        <taxon>Bacilli</taxon>
        <taxon>Bacillales</taxon>
        <taxon>Paenibacillaceae</taxon>
        <taxon>Brevibacillus</taxon>
    </lineage>
</organism>
<comment type="caution">
    <text evidence="6">The sequence shown here is derived from an EMBL/GenBank/DDBJ whole genome shotgun (WGS) entry which is preliminary data.</text>
</comment>
<proteinExistence type="inferred from homology"/>
<name>A0A3M8D248_9BACL</name>
<dbReference type="Pfam" id="PF08352">
    <property type="entry name" value="oligo_HPY"/>
    <property type="match status" value="1"/>
</dbReference>
<evidence type="ECO:0000313" key="7">
    <source>
        <dbReference type="Proteomes" id="UP000271031"/>
    </source>
</evidence>
<dbReference type="PROSITE" id="PS00211">
    <property type="entry name" value="ABC_TRANSPORTER_1"/>
    <property type="match status" value="1"/>
</dbReference>
<dbReference type="Gene3D" id="3.40.50.300">
    <property type="entry name" value="P-loop containing nucleotide triphosphate hydrolases"/>
    <property type="match status" value="1"/>
</dbReference>
<dbReference type="InterPro" id="IPR003593">
    <property type="entry name" value="AAA+_ATPase"/>
</dbReference>
<feature type="domain" description="ABC transporter" evidence="5">
    <location>
        <begin position="6"/>
        <end position="256"/>
    </location>
</feature>
<dbReference type="SUPFAM" id="SSF52540">
    <property type="entry name" value="P-loop containing nucleoside triphosphate hydrolases"/>
    <property type="match status" value="1"/>
</dbReference>
<dbReference type="GO" id="GO:0055085">
    <property type="term" value="P:transmembrane transport"/>
    <property type="evidence" value="ECO:0007669"/>
    <property type="project" value="UniProtKB-ARBA"/>
</dbReference>
<evidence type="ECO:0000256" key="4">
    <source>
        <dbReference type="ARBA" id="ARBA00022840"/>
    </source>
</evidence>
<evidence type="ECO:0000313" key="6">
    <source>
        <dbReference type="EMBL" id="RNB81265.1"/>
    </source>
</evidence>
<comment type="similarity">
    <text evidence="1">Belongs to the ABC transporter superfamily.</text>
</comment>
<evidence type="ECO:0000256" key="1">
    <source>
        <dbReference type="ARBA" id="ARBA00005417"/>
    </source>
</evidence>
<dbReference type="EMBL" id="RHHQ01000023">
    <property type="protein sequence ID" value="RNB81265.1"/>
    <property type="molecule type" value="Genomic_DNA"/>
</dbReference>
<gene>
    <name evidence="6" type="ORF">EDM56_26495</name>
</gene>
<dbReference type="PANTHER" id="PTHR43776">
    <property type="entry name" value="TRANSPORT ATP-BINDING PROTEIN"/>
    <property type="match status" value="1"/>
</dbReference>
<keyword evidence="2" id="KW-0813">Transport</keyword>
<dbReference type="InterPro" id="IPR027417">
    <property type="entry name" value="P-loop_NTPase"/>
</dbReference>
<dbReference type="InterPro" id="IPR050319">
    <property type="entry name" value="ABC_transp_ATP-bind"/>
</dbReference>
<accession>A0A3M8D248</accession>
<keyword evidence="7" id="KW-1185">Reference proteome</keyword>
<dbReference type="AlphaFoldDB" id="A0A3M8D248"/>
<dbReference type="OrthoDB" id="2080347at2"/>
<evidence type="ECO:0000259" key="5">
    <source>
        <dbReference type="PROSITE" id="PS50893"/>
    </source>
</evidence>
<keyword evidence="4 6" id="KW-0067">ATP-binding</keyword>
<sequence>MSDAMIQITNIKKHFYITEGFLFNKRKIAMKAVDDVSLTVQKGEIVGIVGESGSGKTTLARIILGLIKQTDGSVTINGTDMNRIGRNALKKMRRDIAVVFQDPASNLNPRITVEESIMRPMRIYGVPLKEAKIRAREVMEKVKLDACYLESYPHQLSGGQLQRIAVARALAVRPKIMILDEPTSALDISVQAQVLNLLLDLQEEYGLTYLVISHDLNVIRYVSDKIAVMYLGKIVENGPAEEVFLQPKHPYTVGLMAAVPIMNPRLRGTKVPLLGGETGSLIDATPGCRLVSRCIHVTEACRKISPELIEISKGHLTACHLYNEK</sequence>
<dbReference type="GO" id="GO:0015833">
    <property type="term" value="P:peptide transport"/>
    <property type="evidence" value="ECO:0007669"/>
    <property type="project" value="InterPro"/>
</dbReference>
<dbReference type="PROSITE" id="PS50893">
    <property type="entry name" value="ABC_TRANSPORTER_2"/>
    <property type="match status" value="1"/>
</dbReference>
<protein>
    <submittedName>
        <fullName evidence="6">ABC transporter ATP-binding protein</fullName>
    </submittedName>
</protein>
<dbReference type="InterPro" id="IPR003439">
    <property type="entry name" value="ABC_transporter-like_ATP-bd"/>
</dbReference>
<dbReference type="SMART" id="SM00382">
    <property type="entry name" value="AAA"/>
    <property type="match status" value="1"/>
</dbReference>
<dbReference type="GO" id="GO:0005524">
    <property type="term" value="F:ATP binding"/>
    <property type="evidence" value="ECO:0007669"/>
    <property type="project" value="UniProtKB-KW"/>
</dbReference>
<evidence type="ECO:0000256" key="2">
    <source>
        <dbReference type="ARBA" id="ARBA00022448"/>
    </source>
</evidence>
<dbReference type="RefSeq" id="WP_122920947.1">
    <property type="nucleotide sequence ID" value="NZ_RHHQ01000023.1"/>
</dbReference>
<dbReference type="InterPro" id="IPR017871">
    <property type="entry name" value="ABC_transporter-like_CS"/>
</dbReference>
<evidence type="ECO:0000256" key="3">
    <source>
        <dbReference type="ARBA" id="ARBA00022741"/>
    </source>
</evidence>
<reference evidence="6 7" key="1">
    <citation type="submission" date="2018-10" db="EMBL/GenBank/DDBJ databases">
        <title>Phylogenomics of Brevibacillus.</title>
        <authorList>
            <person name="Dunlap C."/>
        </authorList>
    </citation>
    <scope>NUCLEOTIDE SEQUENCE [LARGE SCALE GENOMIC DNA]</scope>
    <source>
        <strain evidence="6 7">JCM 15716</strain>
    </source>
</reference>
<dbReference type="FunFam" id="3.40.50.300:FF:000016">
    <property type="entry name" value="Oligopeptide ABC transporter ATP-binding component"/>
    <property type="match status" value="1"/>
</dbReference>
<dbReference type="Pfam" id="PF00005">
    <property type="entry name" value="ABC_tran"/>
    <property type="match status" value="1"/>
</dbReference>
<keyword evidence="3" id="KW-0547">Nucleotide-binding</keyword>
<dbReference type="NCBIfam" id="TIGR01727">
    <property type="entry name" value="oligo_HPY"/>
    <property type="match status" value="1"/>
</dbReference>
<dbReference type="InterPro" id="IPR013563">
    <property type="entry name" value="Oligopep_ABC_C"/>
</dbReference>
<dbReference type="Proteomes" id="UP000271031">
    <property type="component" value="Unassembled WGS sequence"/>
</dbReference>
<dbReference type="GO" id="GO:0016887">
    <property type="term" value="F:ATP hydrolysis activity"/>
    <property type="evidence" value="ECO:0007669"/>
    <property type="project" value="InterPro"/>
</dbReference>
<dbReference type="PANTHER" id="PTHR43776:SF7">
    <property type="entry name" value="D,D-DIPEPTIDE TRANSPORT ATP-BINDING PROTEIN DDPF-RELATED"/>
    <property type="match status" value="1"/>
</dbReference>
<dbReference type="CDD" id="cd03257">
    <property type="entry name" value="ABC_NikE_OppD_transporters"/>
    <property type="match status" value="1"/>
</dbReference>